<protein>
    <submittedName>
        <fullName evidence="2">Uncharacterized protein</fullName>
    </submittedName>
</protein>
<evidence type="ECO:0000256" key="1">
    <source>
        <dbReference type="SAM" id="MobiDB-lite"/>
    </source>
</evidence>
<dbReference type="Proteomes" id="UP001066276">
    <property type="component" value="Chromosome 1_2"/>
</dbReference>
<sequence>MPGSSNLKTGGALNGGPAAVGTYARKHQGVRREGRPASIGLHGDDQAWASLPQWSGGRQGGEVHPTMGNLQYPCQNCGYIAEIRCTLRAAGSLGKIMPVPFQP</sequence>
<evidence type="ECO:0000313" key="2">
    <source>
        <dbReference type="EMBL" id="KAJ1207375.1"/>
    </source>
</evidence>
<name>A0AAV7W4Z3_PLEWA</name>
<gene>
    <name evidence="2" type="ORF">NDU88_002766</name>
</gene>
<feature type="region of interest" description="Disordered" evidence="1">
    <location>
        <begin position="1"/>
        <end position="44"/>
    </location>
</feature>
<accession>A0AAV7W4Z3</accession>
<keyword evidence="3" id="KW-1185">Reference proteome</keyword>
<dbReference type="EMBL" id="JANPWB010000002">
    <property type="protein sequence ID" value="KAJ1207375.1"/>
    <property type="molecule type" value="Genomic_DNA"/>
</dbReference>
<evidence type="ECO:0000313" key="3">
    <source>
        <dbReference type="Proteomes" id="UP001066276"/>
    </source>
</evidence>
<organism evidence="2 3">
    <name type="scientific">Pleurodeles waltl</name>
    <name type="common">Iberian ribbed newt</name>
    <dbReference type="NCBI Taxonomy" id="8319"/>
    <lineage>
        <taxon>Eukaryota</taxon>
        <taxon>Metazoa</taxon>
        <taxon>Chordata</taxon>
        <taxon>Craniata</taxon>
        <taxon>Vertebrata</taxon>
        <taxon>Euteleostomi</taxon>
        <taxon>Amphibia</taxon>
        <taxon>Batrachia</taxon>
        <taxon>Caudata</taxon>
        <taxon>Salamandroidea</taxon>
        <taxon>Salamandridae</taxon>
        <taxon>Pleurodelinae</taxon>
        <taxon>Pleurodeles</taxon>
    </lineage>
</organism>
<proteinExistence type="predicted"/>
<dbReference type="AlphaFoldDB" id="A0AAV7W4Z3"/>
<comment type="caution">
    <text evidence="2">The sequence shown here is derived from an EMBL/GenBank/DDBJ whole genome shotgun (WGS) entry which is preliminary data.</text>
</comment>
<reference evidence="2" key="1">
    <citation type="journal article" date="2022" name="bioRxiv">
        <title>Sequencing and chromosome-scale assembly of the giantPleurodeles waltlgenome.</title>
        <authorList>
            <person name="Brown T."/>
            <person name="Elewa A."/>
            <person name="Iarovenko S."/>
            <person name="Subramanian E."/>
            <person name="Araus A.J."/>
            <person name="Petzold A."/>
            <person name="Susuki M."/>
            <person name="Suzuki K.-i.T."/>
            <person name="Hayashi T."/>
            <person name="Toyoda A."/>
            <person name="Oliveira C."/>
            <person name="Osipova E."/>
            <person name="Leigh N.D."/>
            <person name="Simon A."/>
            <person name="Yun M.H."/>
        </authorList>
    </citation>
    <scope>NUCLEOTIDE SEQUENCE</scope>
    <source>
        <strain evidence="2">20211129_DDA</strain>
        <tissue evidence="2">Liver</tissue>
    </source>
</reference>